<accession>A0A9D7S7T9</accession>
<comment type="caution">
    <text evidence="1">The sequence shown here is derived from an EMBL/GenBank/DDBJ whole genome shotgun (WGS) entry which is preliminary data.</text>
</comment>
<evidence type="ECO:0000313" key="2">
    <source>
        <dbReference type="Proteomes" id="UP000808349"/>
    </source>
</evidence>
<sequence length="50" mass="5489">MLEILKIVTSDGGARPKAVIDYNRKTGEIKSALGSVPKGFEHWLLILGCY</sequence>
<organism evidence="1 2">
    <name type="scientific">Candidatus Defluviibacterium haderslevense</name>
    <dbReference type="NCBI Taxonomy" id="2981993"/>
    <lineage>
        <taxon>Bacteria</taxon>
        <taxon>Pseudomonadati</taxon>
        <taxon>Bacteroidota</taxon>
        <taxon>Saprospiria</taxon>
        <taxon>Saprospirales</taxon>
        <taxon>Saprospiraceae</taxon>
        <taxon>Candidatus Defluviibacterium</taxon>
    </lineage>
</organism>
<dbReference type="Proteomes" id="UP000808349">
    <property type="component" value="Unassembled WGS sequence"/>
</dbReference>
<reference evidence="1 2" key="1">
    <citation type="submission" date="2020-10" db="EMBL/GenBank/DDBJ databases">
        <title>Connecting structure to function with the recovery of over 1000 high-quality activated sludge metagenome-assembled genomes encoding full-length rRNA genes using long-read sequencing.</title>
        <authorList>
            <person name="Singleton C.M."/>
            <person name="Petriglieri F."/>
            <person name="Kristensen J.M."/>
            <person name="Kirkegaard R.H."/>
            <person name="Michaelsen T.Y."/>
            <person name="Andersen M.H."/>
            <person name="Karst S.M."/>
            <person name="Dueholm M.S."/>
            <person name="Nielsen P.H."/>
            <person name="Albertsen M."/>
        </authorList>
    </citation>
    <scope>NUCLEOTIDE SEQUENCE [LARGE SCALE GENOMIC DNA]</scope>
    <source>
        <strain evidence="1">Ribe_18-Q3-R11-54_BAT3C.373</strain>
    </source>
</reference>
<protein>
    <submittedName>
        <fullName evidence="1">Uncharacterized protein</fullName>
    </submittedName>
</protein>
<name>A0A9D7S7T9_9BACT</name>
<evidence type="ECO:0000313" key="1">
    <source>
        <dbReference type="EMBL" id="MBK9717527.1"/>
    </source>
</evidence>
<dbReference type="EMBL" id="JADKFW010000004">
    <property type="protein sequence ID" value="MBK9717527.1"/>
    <property type="molecule type" value="Genomic_DNA"/>
</dbReference>
<proteinExistence type="predicted"/>
<gene>
    <name evidence="1" type="ORF">IPO85_08450</name>
</gene>
<dbReference type="AlphaFoldDB" id="A0A9D7S7T9"/>